<evidence type="ECO:0000256" key="3">
    <source>
        <dbReference type="ARBA" id="ARBA00022448"/>
    </source>
</evidence>
<name>A0AAN7BDS6_9PEZI</name>
<sequence>MEQIPLPSSLEEVQNLIRALYQPNHPDTISQIQDVLQRLQRSDEGWRLAQDLFQNREDNIRFFAVLTIIVKLNRDSAALTDDLAKELLSTLINWVFQSLAEGSASFVVKKLCSALITFFLHFPALWEQSIRHFVYCLDVGSAVPVEGVDEKLPTTVLVEGLEPQRLKVAIWFATALVDEVGKTDMNSAKFMPVHEKTVKNGPDVGCLLARGFAAQEIQSDTLSCFQSWILYAQRVPLSTSGVLLDPLRQLVALALPCFASPHLFNTAAELFSDVLSNYSNFFTPEHYQALFELLNSPWAEQQYSQLIHGKNHEEDGIAFGVLLLAYGEAKVDELMKSTSQSAQNFLSKLAGLLAADGFMVGQDHIFVPALEFWSTFAETMIDAVYADDDDSLVVGWKSYAEEHIKMVVSNCWRKIQWPPLDLYSEWDSTERTGFSDARKDVADLLQSVHTIIGKTLVSHLVSAYQAGVNGQNWIEIEASIYCLAALSDCIAEDEGIDGFFNQVFNAGFFKLMAKTNTGADGDLAPYRLKQTGLQFIERYKEYFVRNPHHLFEALSLLFQSVNDPVLGSHSARAFSSLCQSNGPKVAGQVDTLVEEYRLLRENRQLPLDPLAEERVILGITCIIQACPKGEDRRLEVFWRLYSLLDEDFVRAIKLKEDPALLDLDDANYQRGVVVEGIPGPHSNWMVRFNHQLQQYKQTAAAQGVGIPSGEIALQIATRSLRCLSNMARGMQDSAEVNLEAEGGRDRLPEDRLKLLQTTIISRMAQLRRTFPRSSEIADCVYNVYRAGFIESEPGPFVFPPESVVDFFVVQRAENSNRAGDPNIMTTPKLGTLLSTACTFVGSLHGTPDSVVRPQLARLLPWVISLLQEMGEPESDTEVAQNGICFVQRVMTKYPDLPFMAKPEGILEFFLGFAIKVLGGKEPLPKGAAADFWSAFMSLKPSYSSTSPLSAPEIQSLVASVMQDVGPLVAQTLMDNIGGNAARSELDKLSDPLKKLIVNHVHAQQWLQAALFRDDFPGNKTKTLGPEDKMLFLKKVVGLRGARQTNTVVREFWMACRGANYAYAS</sequence>
<protein>
    <submittedName>
        <fullName evidence="5">Armadillo-type protein</fullName>
    </submittedName>
</protein>
<evidence type="ECO:0000256" key="1">
    <source>
        <dbReference type="ARBA" id="ARBA00004123"/>
    </source>
</evidence>
<comment type="subcellular location">
    <subcellularLocation>
        <location evidence="1">Nucleus</location>
    </subcellularLocation>
</comment>
<comment type="caution">
    <text evidence="5">The sequence shown here is derived from an EMBL/GenBank/DDBJ whole genome shotgun (WGS) entry which is preliminary data.</text>
</comment>
<comment type="similarity">
    <text evidence="2">Belongs to the importin beta family.</text>
</comment>
<evidence type="ECO:0000256" key="2">
    <source>
        <dbReference type="ARBA" id="ARBA00007991"/>
    </source>
</evidence>
<dbReference type="InterPro" id="IPR051345">
    <property type="entry name" value="Importin_beta-like_NTR"/>
</dbReference>
<accession>A0AAN7BDS6</accession>
<evidence type="ECO:0000313" key="5">
    <source>
        <dbReference type="EMBL" id="KAK4217330.1"/>
    </source>
</evidence>
<dbReference type="Gene3D" id="1.25.10.10">
    <property type="entry name" value="Leucine-rich Repeat Variant"/>
    <property type="match status" value="1"/>
</dbReference>
<reference evidence="5" key="2">
    <citation type="submission" date="2023-05" db="EMBL/GenBank/DDBJ databases">
        <authorList>
            <consortium name="Lawrence Berkeley National Laboratory"/>
            <person name="Steindorff A."/>
            <person name="Hensen N."/>
            <person name="Bonometti L."/>
            <person name="Westerberg I."/>
            <person name="Brannstrom I.O."/>
            <person name="Guillou S."/>
            <person name="Cros-Aarteil S."/>
            <person name="Calhoun S."/>
            <person name="Haridas S."/>
            <person name="Kuo A."/>
            <person name="Mondo S."/>
            <person name="Pangilinan J."/>
            <person name="Riley R."/>
            <person name="Labutti K."/>
            <person name="Andreopoulos B."/>
            <person name="Lipzen A."/>
            <person name="Chen C."/>
            <person name="Yanf M."/>
            <person name="Daum C."/>
            <person name="Ng V."/>
            <person name="Clum A."/>
            <person name="Ohm R."/>
            <person name="Martin F."/>
            <person name="Silar P."/>
            <person name="Natvig D."/>
            <person name="Lalanne C."/>
            <person name="Gautier V."/>
            <person name="Ament-Velasquez S.L."/>
            <person name="Kruys A."/>
            <person name="Hutchinson M.I."/>
            <person name="Powell A.J."/>
            <person name="Barry K."/>
            <person name="Miller A.N."/>
            <person name="Grigoriev I.V."/>
            <person name="Debuchy R."/>
            <person name="Gladieux P."/>
            <person name="Thoren M.H."/>
            <person name="Johannesson H."/>
        </authorList>
    </citation>
    <scope>NUCLEOTIDE SEQUENCE</scope>
    <source>
        <strain evidence="5">PSN293</strain>
    </source>
</reference>
<dbReference type="GO" id="GO:0005737">
    <property type="term" value="C:cytoplasm"/>
    <property type="evidence" value="ECO:0007669"/>
    <property type="project" value="TreeGrafter"/>
</dbReference>
<evidence type="ECO:0000313" key="6">
    <source>
        <dbReference type="Proteomes" id="UP001301769"/>
    </source>
</evidence>
<organism evidence="5 6">
    <name type="scientific">Rhypophila decipiens</name>
    <dbReference type="NCBI Taxonomy" id="261697"/>
    <lineage>
        <taxon>Eukaryota</taxon>
        <taxon>Fungi</taxon>
        <taxon>Dikarya</taxon>
        <taxon>Ascomycota</taxon>
        <taxon>Pezizomycotina</taxon>
        <taxon>Sordariomycetes</taxon>
        <taxon>Sordariomycetidae</taxon>
        <taxon>Sordariales</taxon>
        <taxon>Naviculisporaceae</taxon>
        <taxon>Rhypophila</taxon>
    </lineage>
</organism>
<dbReference type="AlphaFoldDB" id="A0AAN7BDS6"/>
<dbReference type="PANTHER" id="PTHR12363">
    <property type="entry name" value="TRANSPORTIN 3 AND IMPORTIN 13"/>
    <property type="match status" value="1"/>
</dbReference>
<dbReference type="EMBL" id="MU858060">
    <property type="protein sequence ID" value="KAK4217330.1"/>
    <property type="molecule type" value="Genomic_DNA"/>
</dbReference>
<dbReference type="InterPro" id="IPR016024">
    <property type="entry name" value="ARM-type_fold"/>
</dbReference>
<reference evidence="5" key="1">
    <citation type="journal article" date="2023" name="Mol. Phylogenet. Evol.">
        <title>Genome-scale phylogeny and comparative genomics of the fungal order Sordariales.</title>
        <authorList>
            <person name="Hensen N."/>
            <person name="Bonometti L."/>
            <person name="Westerberg I."/>
            <person name="Brannstrom I.O."/>
            <person name="Guillou S."/>
            <person name="Cros-Aarteil S."/>
            <person name="Calhoun S."/>
            <person name="Haridas S."/>
            <person name="Kuo A."/>
            <person name="Mondo S."/>
            <person name="Pangilinan J."/>
            <person name="Riley R."/>
            <person name="LaButti K."/>
            <person name="Andreopoulos B."/>
            <person name="Lipzen A."/>
            <person name="Chen C."/>
            <person name="Yan M."/>
            <person name="Daum C."/>
            <person name="Ng V."/>
            <person name="Clum A."/>
            <person name="Steindorff A."/>
            <person name="Ohm R.A."/>
            <person name="Martin F."/>
            <person name="Silar P."/>
            <person name="Natvig D.O."/>
            <person name="Lalanne C."/>
            <person name="Gautier V."/>
            <person name="Ament-Velasquez S.L."/>
            <person name="Kruys A."/>
            <person name="Hutchinson M.I."/>
            <person name="Powell A.J."/>
            <person name="Barry K."/>
            <person name="Miller A.N."/>
            <person name="Grigoriev I.V."/>
            <person name="Debuchy R."/>
            <person name="Gladieux P."/>
            <person name="Hiltunen Thoren M."/>
            <person name="Johannesson H."/>
        </authorList>
    </citation>
    <scope>NUCLEOTIDE SEQUENCE</scope>
    <source>
        <strain evidence="5">PSN293</strain>
    </source>
</reference>
<dbReference type="GO" id="GO:0005634">
    <property type="term" value="C:nucleus"/>
    <property type="evidence" value="ECO:0007669"/>
    <property type="project" value="UniProtKB-SubCell"/>
</dbReference>
<keyword evidence="3" id="KW-0813">Transport</keyword>
<dbReference type="SUPFAM" id="SSF48371">
    <property type="entry name" value="ARM repeat"/>
    <property type="match status" value="1"/>
</dbReference>
<evidence type="ECO:0000256" key="4">
    <source>
        <dbReference type="ARBA" id="ARBA00023242"/>
    </source>
</evidence>
<dbReference type="PANTHER" id="PTHR12363:SF33">
    <property type="entry name" value="IMPORTIN-13"/>
    <property type="match status" value="1"/>
</dbReference>
<dbReference type="GO" id="GO:0006606">
    <property type="term" value="P:protein import into nucleus"/>
    <property type="evidence" value="ECO:0007669"/>
    <property type="project" value="TreeGrafter"/>
</dbReference>
<dbReference type="Proteomes" id="UP001301769">
    <property type="component" value="Unassembled WGS sequence"/>
</dbReference>
<dbReference type="InterPro" id="IPR011989">
    <property type="entry name" value="ARM-like"/>
</dbReference>
<keyword evidence="6" id="KW-1185">Reference proteome</keyword>
<keyword evidence="4" id="KW-0539">Nucleus</keyword>
<proteinExistence type="inferred from homology"/>
<gene>
    <name evidence="5" type="ORF">QBC37DRAFT_52119</name>
</gene>